<dbReference type="InParanoid" id="A0A078A203"/>
<dbReference type="FunCoup" id="A0A078A203">
    <property type="interactions" value="69"/>
</dbReference>
<dbReference type="GO" id="GO:0007035">
    <property type="term" value="P:vacuolar acidification"/>
    <property type="evidence" value="ECO:0007669"/>
    <property type="project" value="TreeGrafter"/>
</dbReference>
<evidence type="ECO:0000256" key="8">
    <source>
        <dbReference type="ARBA" id="ARBA00023136"/>
    </source>
</evidence>
<feature type="transmembrane region" description="Helical" evidence="9">
    <location>
        <begin position="847"/>
        <end position="870"/>
    </location>
</feature>
<evidence type="ECO:0000256" key="3">
    <source>
        <dbReference type="ARBA" id="ARBA00022448"/>
    </source>
</evidence>
<evidence type="ECO:0000256" key="4">
    <source>
        <dbReference type="ARBA" id="ARBA00022692"/>
    </source>
</evidence>
<keyword evidence="6 9" id="KW-1133">Transmembrane helix</keyword>
<dbReference type="OMA" id="QFQMITE"/>
<evidence type="ECO:0000313" key="12">
    <source>
        <dbReference type="Proteomes" id="UP000039865"/>
    </source>
</evidence>
<keyword evidence="10" id="KW-0175">Coiled coil</keyword>
<name>A0A078A203_STYLE</name>
<dbReference type="OrthoDB" id="10264220at2759"/>
<dbReference type="PANTHER" id="PTHR11629:SF63">
    <property type="entry name" value="V-TYPE PROTON ATPASE SUBUNIT A"/>
    <property type="match status" value="1"/>
</dbReference>
<evidence type="ECO:0000256" key="1">
    <source>
        <dbReference type="ARBA" id="ARBA00004141"/>
    </source>
</evidence>
<organism evidence="11 12">
    <name type="scientific">Stylonychia lemnae</name>
    <name type="common">Ciliate</name>
    <dbReference type="NCBI Taxonomy" id="5949"/>
    <lineage>
        <taxon>Eukaryota</taxon>
        <taxon>Sar</taxon>
        <taxon>Alveolata</taxon>
        <taxon>Ciliophora</taxon>
        <taxon>Intramacronucleata</taxon>
        <taxon>Spirotrichea</taxon>
        <taxon>Stichotrichia</taxon>
        <taxon>Sporadotrichida</taxon>
        <taxon>Oxytrichidae</taxon>
        <taxon>Stylonychinae</taxon>
        <taxon>Stylonychia</taxon>
    </lineage>
</organism>
<feature type="transmembrane region" description="Helical" evidence="9">
    <location>
        <begin position="582"/>
        <end position="603"/>
    </location>
</feature>
<dbReference type="PANTHER" id="PTHR11629">
    <property type="entry name" value="VACUOLAR PROTON ATPASES"/>
    <property type="match status" value="1"/>
</dbReference>
<keyword evidence="4 9" id="KW-0812">Transmembrane</keyword>
<gene>
    <name evidence="11" type="primary">Contig7863.g8385</name>
    <name evidence="11" type="ORF">STYLEM_3797</name>
</gene>
<dbReference type="Proteomes" id="UP000039865">
    <property type="component" value="Unassembled WGS sequence"/>
</dbReference>
<dbReference type="GO" id="GO:0046961">
    <property type="term" value="F:proton-transporting ATPase activity, rotational mechanism"/>
    <property type="evidence" value="ECO:0007669"/>
    <property type="project" value="InterPro"/>
</dbReference>
<dbReference type="EMBL" id="CCKQ01003684">
    <property type="protein sequence ID" value="CDW74814.1"/>
    <property type="molecule type" value="Genomic_DNA"/>
</dbReference>
<accession>A0A078A203</accession>
<sequence>MEMYQVTIPNDDAWYLMNEMGSMGTIHFLDLNKTEQTFHLPYATQIKRADETLRRLAVIEAECKKFRVKLIKPRNVESFQKSLKILQAEKRKAENVLLDEIETDIEGKEKFVQEQIKRLSDLSSDMNTLIEHKNVVAAASKIILSAYAVGSDVRVDEEKQEINIQMQEIEGGQDGQPGVGDNIAEEQKQPLIQRQEQTQQPLTLLPSTGSVAISYLAGTISKEEIMRFKKMVYRATRGKALTYFQDMDSQGLQDYAGGLDQRMRAVYVVIFQEGQHIRDKLIKICDSFLGKNFDIPAGCEQNAINNLITSLELQIQNHKSAIGQSSQADANTSSLVEIYKIFLQKEKALYTSLNKLKKEDKLYLGFCWIPKVDVQNVMKDIEDIRERDKNIEIPTFKIITDHEIRPPSLFRVNEFTAVFQEIVNTYGIPTYKEVNPSVFACVSFPFLFGIMFGDMGHGFFLFLVGAFLCIFDGVIRRKFPSAEGLLTLRYIFLLMGFFATYCGIIYNDFMAIPVWAFESCYELRDLPQGEQIHDPNLPADAHHHVPQEAIYKDDCVYPVGVDPAWYLGKNELAFLNSLKMKISVILGVMQMSLGITMKAFNAVYFKNKMDFFFEFVPQIILMMVLFGYMDLLIICKWLTDFKGKEHMAPSVITTMIDMALSGGAVAPGTQAVVGSDSVQQGLSIAFLLIALVCVPTMLFPKPLYIDKMNKLHLQQHHDAHNIPMQEHKGETQGLLDGDQQQREQVVQQVEYNQVHKQDDWRSKKEGGAITNYKLSDLQANEPPANAGHGEAFADIFIHQLIETIEFVLGTISNTASYLRLWALSLAHGQLAAVFIENTMIPGLEAHSTAGVFFGVWIGYFLWASFTFSVLMSMDVMECFLHTLRLHWVEFQNKFYKGQGYKFVPFSYNQILKEYTGY</sequence>
<dbReference type="PIRSF" id="PIRSF001293">
    <property type="entry name" value="ATP6V0A1"/>
    <property type="match status" value="1"/>
</dbReference>
<feature type="transmembrane region" description="Helical" evidence="9">
    <location>
        <begin position="487"/>
        <end position="506"/>
    </location>
</feature>
<dbReference type="GO" id="GO:0000220">
    <property type="term" value="C:vacuolar proton-transporting V-type ATPase, V0 domain"/>
    <property type="evidence" value="ECO:0007669"/>
    <property type="project" value="InterPro"/>
</dbReference>
<comment type="similarity">
    <text evidence="2 9">Belongs to the V-ATPase 116 kDa subunit family.</text>
</comment>
<dbReference type="InterPro" id="IPR002490">
    <property type="entry name" value="V-ATPase_116kDa_su"/>
</dbReference>
<comment type="function">
    <text evidence="9">Essential component of the vacuolar proton pump (V-ATPase), a multimeric enzyme that catalyzes the translocation of protons across the membranes. Required for assembly and activity of the V-ATPase.</text>
</comment>
<dbReference type="InterPro" id="IPR026028">
    <property type="entry name" value="V-type_ATPase_116kDa_su_euka"/>
</dbReference>
<dbReference type="AlphaFoldDB" id="A0A078A203"/>
<evidence type="ECO:0000313" key="11">
    <source>
        <dbReference type="EMBL" id="CDW74814.1"/>
    </source>
</evidence>
<evidence type="ECO:0000256" key="5">
    <source>
        <dbReference type="ARBA" id="ARBA00022781"/>
    </source>
</evidence>
<feature type="transmembrane region" description="Helical" evidence="9">
    <location>
        <begin position="678"/>
        <end position="699"/>
    </location>
</feature>
<keyword evidence="8 9" id="KW-0472">Membrane</keyword>
<evidence type="ECO:0000256" key="7">
    <source>
        <dbReference type="ARBA" id="ARBA00023065"/>
    </source>
</evidence>
<evidence type="ECO:0000256" key="6">
    <source>
        <dbReference type="ARBA" id="ARBA00022989"/>
    </source>
</evidence>
<comment type="subcellular location">
    <subcellularLocation>
        <location evidence="1">Membrane</location>
        <topology evidence="1">Multi-pass membrane protein</topology>
    </subcellularLocation>
</comment>
<evidence type="ECO:0000256" key="9">
    <source>
        <dbReference type="RuleBase" id="RU361189"/>
    </source>
</evidence>
<feature type="transmembrane region" description="Helical" evidence="9">
    <location>
        <begin position="615"/>
        <end position="635"/>
    </location>
</feature>
<feature type="coiled-coil region" evidence="10">
    <location>
        <begin position="76"/>
        <end position="103"/>
    </location>
</feature>
<keyword evidence="3 9" id="KW-0813">Transport</keyword>
<dbReference type="Pfam" id="PF01496">
    <property type="entry name" value="V_ATPase_I"/>
    <property type="match status" value="1"/>
</dbReference>
<reference evidence="11 12" key="1">
    <citation type="submission" date="2014-06" db="EMBL/GenBank/DDBJ databases">
        <authorList>
            <person name="Swart Estienne"/>
        </authorList>
    </citation>
    <scope>NUCLEOTIDE SEQUENCE [LARGE SCALE GENOMIC DNA]</scope>
    <source>
        <strain evidence="11 12">130c</strain>
    </source>
</reference>
<proteinExistence type="inferred from homology"/>
<dbReference type="GO" id="GO:0051117">
    <property type="term" value="F:ATPase binding"/>
    <property type="evidence" value="ECO:0007669"/>
    <property type="project" value="TreeGrafter"/>
</dbReference>
<evidence type="ECO:0000256" key="10">
    <source>
        <dbReference type="SAM" id="Coils"/>
    </source>
</evidence>
<feature type="transmembrane region" description="Helical" evidence="9">
    <location>
        <begin position="459"/>
        <end position="475"/>
    </location>
</feature>
<protein>
    <recommendedName>
        <fullName evidence="9">V-type proton ATPase subunit a</fullName>
    </recommendedName>
</protein>
<evidence type="ECO:0000256" key="2">
    <source>
        <dbReference type="ARBA" id="ARBA00009904"/>
    </source>
</evidence>
<keyword evidence="12" id="KW-1185">Reference proteome</keyword>
<keyword evidence="7 9" id="KW-0406">Ion transport</keyword>
<keyword evidence="5 9" id="KW-0375">Hydrogen ion transport</keyword>